<dbReference type="Pfam" id="PF00733">
    <property type="entry name" value="Asn_synthase"/>
    <property type="match status" value="1"/>
</dbReference>
<dbReference type="InterPro" id="IPR020022">
    <property type="entry name" value="N-acetyl_sugar_amidoTrfase"/>
</dbReference>
<dbReference type="RefSeq" id="WP_338293857.1">
    <property type="nucleotide sequence ID" value="NZ_AP027272.1"/>
</dbReference>
<dbReference type="InterPro" id="IPR001962">
    <property type="entry name" value="Asn_synthase"/>
</dbReference>
<dbReference type="InterPro" id="IPR014729">
    <property type="entry name" value="Rossmann-like_a/b/a_fold"/>
</dbReference>
<gene>
    <name evidence="2" type="ORF">MACH26_32800</name>
</gene>
<reference evidence="2" key="1">
    <citation type="submission" date="2023-01" db="EMBL/GenBank/DDBJ databases">
        <title>Complete genome sequence of Planctobacterium marinum strain Dej080120_11.</title>
        <authorList>
            <person name="Ueki S."/>
            <person name="Maruyama F."/>
        </authorList>
    </citation>
    <scope>NUCLEOTIDE SEQUENCE</scope>
    <source>
        <strain evidence="2">Dej080120_11</strain>
    </source>
</reference>
<dbReference type="Gene3D" id="3.40.50.620">
    <property type="entry name" value="HUPs"/>
    <property type="match status" value="1"/>
</dbReference>
<sequence length="484" mass="55178">MNKKHIVCTQCVMDTSDKDIYFNEKGVCSHCLNFDETYHVSPAQEEENLASLAVKLKSHSAKYDCIVGMSGGVDSSYVAHLAAEMNLNPLVVHLDNGWNSRLAIRNVAKIIDKHQFDLETLIIDWQEFRDLQKAFLRAGVIDIELLTDHAITATLYRLAQKHNIKYILSGVNYATEHGMPLSWNWNKDDKTNIEAIHKQFGEVKLSTFPLISQKKLASLRQSETGPESINVLNLINYSAARAKQELQSGYGWEAYSGKHFESVFTRFYQSYILPVKFGVDKRKVHLSALIRNGEINREQAMLELAKPAIENRQLLRDRDYVIDKLEMDLESFEGLMKSSPVPHEHYASDFTASHQLRKQSGFIANLFKKESQVEKQASALLKHYLDRYQGKTFVIYCAGEIGARTLEQAREKGVYEKIVAVVDNKANHNQHNLGDILVQSPEVLGSLDFEVLLIASHKYQDEIFQNLISLPNMTEKTLIRLRDC</sequence>
<organism evidence="2 3">
    <name type="scientific">Planctobacterium marinum</name>
    <dbReference type="NCBI Taxonomy" id="1631968"/>
    <lineage>
        <taxon>Bacteria</taxon>
        <taxon>Pseudomonadati</taxon>
        <taxon>Pseudomonadota</taxon>
        <taxon>Gammaproteobacteria</taxon>
        <taxon>Alteromonadales</taxon>
        <taxon>Alteromonadaceae</taxon>
        <taxon>Planctobacterium</taxon>
    </lineage>
</organism>
<evidence type="ECO:0000313" key="2">
    <source>
        <dbReference type="EMBL" id="BDX07759.1"/>
    </source>
</evidence>
<feature type="domain" description="Asparagine synthetase" evidence="1">
    <location>
        <begin position="68"/>
        <end position="170"/>
    </location>
</feature>
<dbReference type="GO" id="GO:0004066">
    <property type="term" value="F:asparagine synthase (glutamine-hydrolyzing) activity"/>
    <property type="evidence" value="ECO:0007669"/>
    <property type="project" value="InterPro"/>
</dbReference>
<accession>A0AA48KTP1</accession>
<dbReference type="GO" id="GO:0006529">
    <property type="term" value="P:asparagine biosynthetic process"/>
    <property type="evidence" value="ECO:0007669"/>
    <property type="project" value="InterPro"/>
</dbReference>
<dbReference type="KEGG" id="pmaw:MACH26_32800"/>
<dbReference type="EMBL" id="AP027272">
    <property type="protein sequence ID" value="BDX07759.1"/>
    <property type="molecule type" value="Genomic_DNA"/>
</dbReference>
<proteinExistence type="predicted"/>
<dbReference type="NCBIfam" id="TIGR03573">
    <property type="entry name" value="WbuX"/>
    <property type="match status" value="1"/>
</dbReference>
<dbReference type="AlphaFoldDB" id="A0AA48KTP1"/>
<dbReference type="SUPFAM" id="SSF52402">
    <property type="entry name" value="Adenine nucleotide alpha hydrolases-like"/>
    <property type="match status" value="1"/>
</dbReference>
<keyword evidence="3" id="KW-1185">Reference proteome</keyword>
<dbReference type="Proteomes" id="UP001333710">
    <property type="component" value="Chromosome"/>
</dbReference>
<dbReference type="Gene3D" id="3.40.50.720">
    <property type="entry name" value="NAD(P)-binding Rossmann-like Domain"/>
    <property type="match status" value="1"/>
</dbReference>
<evidence type="ECO:0000313" key="3">
    <source>
        <dbReference type="Proteomes" id="UP001333710"/>
    </source>
</evidence>
<name>A0AA48KTP1_9ALTE</name>
<protein>
    <recommendedName>
        <fullName evidence="1">Asparagine synthetase domain-containing protein</fullName>
    </recommendedName>
</protein>
<evidence type="ECO:0000259" key="1">
    <source>
        <dbReference type="Pfam" id="PF00733"/>
    </source>
</evidence>